<dbReference type="EMBL" id="MSFL01000001">
    <property type="protein sequence ID" value="PWY92394.1"/>
    <property type="molecule type" value="Genomic_DNA"/>
</dbReference>
<evidence type="ECO:0000313" key="1">
    <source>
        <dbReference type="EMBL" id="PWY92394.1"/>
    </source>
</evidence>
<dbReference type="Gene3D" id="3.40.50.1820">
    <property type="entry name" value="alpha/beta hydrolase"/>
    <property type="match status" value="1"/>
</dbReference>
<proteinExistence type="predicted"/>
<evidence type="ECO:0000313" key="2">
    <source>
        <dbReference type="Proteomes" id="UP000247233"/>
    </source>
</evidence>
<dbReference type="VEuPathDB" id="FungiDB:BO70DRAFT_391804"/>
<keyword evidence="2" id="KW-1185">Reference proteome</keyword>
<dbReference type="GeneID" id="37068477"/>
<dbReference type="InterPro" id="IPR029058">
    <property type="entry name" value="AB_hydrolase_fold"/>
</dbReference>
<reference evidence="1 2" key="1">
    <citation type="submission" date="2016-12" db="EMBL/GenBank/DDBJ databases">
        <title>The genomes of Aspergillus section Nigri reveals drivers in fungal speciation.</title>
        <authorList>
            <consortium name="DOE Joint Genome Institute"/>
            <person name="Vesth T.C."/>
            <person name="Nybo J."/>
            <person name="Theobald S."/>
            <person name="Brandl J."/>
            <person name="Frisvad J.C."/>
            <person name="Nielsen K.F."/>
            <person name="Lyhne E.K."/>
            <person name="Kogle M.E."/>
            <person name="Kuo A."/>
            <person name="Riley R."/>
            <person name="Clum A."/>
            <person name="Nolan M."/>
            <person name="Lipzen A."/>
            <person name="Salamov A."/>
            <person name="Henrissat B."/>
            <person name="Wiebenga A."/>
            <person name="De Vries R.P."/>
            <person name="Grigoriev I.V."/>
            <person name="Mortensen U.H."/>
            <person name="Andersen M.R."/>
            <person name="Baker S.E."/>
        </authorList>
    </citation>
    <scope>NUCLEOTIDE SEQUENCE [LARGE SCALE GENOMIC DNA]</scope>
    <source>
        <strain evidence="1 2">CBS 117.55</strain>
    </source>
</reference>
<name>A0A317X171_9EURO</name>
<dbReference type="OrthoDB" id="408373at2759"/>
<organism evidence="1 2">
    <name type="scientific">Aspergillus heteromorphus CBS 117.55</name>
    <dbReference type="NCBI Taxonomy" id="1448321"/>
    <lineage>
        <taxon>Eukaryota</taxon>
        <taxon>Fungi</taxon>
        <taxon>Dikarya</taxon>
        <taxon>Ascomycota</taxon>
        <taxon>Pezizomycotina</taxon>
        <taxon>Eurotiomycetes</taxon>
        <taxon>Eurotiomycetidae</taxon>
        <taxon>Eurotiales</taxon>
        <taxon>Aspergillaceae</taxon>
        <taxon>Aspergillus</taxon>
        <taxon>Aspergillus subgen. Circumdati</taxon>
    </lineage>
</organism>
<comment type="caution">
    <text evidence="1">The sequence shown here is derived from an EMBL/GenBank/DDBJ whole genome shotgun (WGS) entry which is preliminary data.</text>
</comment>
<dbReference type="Proteomes" id="UP000247233">
    <property type="component" value="Unassembled WGS sequence"/>
</dbReference>
<dbReference type="RefSeq" id="XP_025404133.1">
    <property type="nucleotide sequence ID" value="XM_025546240.1"/>
</dbReference>
<dbReference type="STRING" id="1448321.A0A317X171"/>
<protein>
    <submittedName>
        <fullName evidence="1">Uncharacterized protein</fullName>
    </submittedName>
</protein>
<sequence>MSEAVKGLGREARARQGRERAGWFGRLNPPRQRLHPLDKDFIRDVFYNGCDPADIDEATDLLGSFPPALMNVPVTCTAYREIVCENDWALPCSVQERMIAQGGGVFHVERCQEANAPYLSNTRFVVECVKRAAGEDV</sequence>
<gene>
    <name evidence="1" type="ORF">BO70DRAFT_391804</name>
</gene>
<dbReference type="AlphaFoldDB" id="A0A317X171"/>
<accession>A0A317X171</accession>